<evidence type="ECO:0000313" key="1">
    <source>
        <dbReference type="EMBL" id="EPX60654.1"/>
    </source>
</evidence>
<gene>
    <name evidence="1" type="ORF">D187_001303</name>
</gene>
<dbReference type="Proteomes" id="UP000011682">
    <property type="component" value="Unassembled WGS sequence"/>
</dbReference>
<organism evidence="1 2">
    <name type="scientific">Cystobacter fuscus (strain ATCC 25194 / DSM 2262 / NBRC 100088 / M29)</name>
    <dbReference type="NCBI Taxonomy" id="1242864"/>
    <lineage>
        <taxon>Bacteria</taxon>
        <taxon>Pseudomonadati</taxon>
        <taxon>Myxococcota</taxon>
        <taxon>Myxococcia</taxon>
        <taxon>Myxococcales</taxon>
        <taxon>Cystobacterineae</taxon>
        <taxon>Archangiaceae</taxon>
        <taxon>Cystobacter</taxon>
    </lineage>
</organism>
<reference evidence="1" key="1">
    <citation type="submission" date="2013-05" db="EMBL/GenBank/DDBJ databases">
        <title>Genome assembly of Cystobacter fuscus DSM 2262.</title>
        <authorList>
            <person name="Sharma G."/>
            <person name="Khatri I."/>
            <person name="Kaur C."/>
            <person name="Mayilraj S."/>
            <person name="Subramanian S."/>
        </authorList>
    </citation>
    <scope>NUCLEOTIDE SEQUENCE [LARGE SCALE GENOMIC DNA]</scope>
    <source>
        <strain evidence="1">DSM 2262</strain>
    </source>
</reference>
<dbReference type="AlphaFoldDB" id="S9QHB0"/>
<protein>
    <submittedName>
        <fullName evidence="1">Uncharacterized protein</fullName>
    </submittedName>
</protein>
<keyword evidence="2" id="KW-1185">Reference proteome</keyword>
<sequence length="49" mass="4993">MSLSAPGRRLGAAERRISSGTTSTLVVGVVVHAGSTATSTHPQNLDLTM</sequence>
<comment type="caution">
    <text evidence="1">The sequence shown here is derived from an EMBL/GenBank/DDBJ whole genome shotgun (WGS) entry which is preliminary data.</text>
</comment>
<evidence type="ECO:0000313" key="2">
    <source>
        <dbReference type="Proteomes" id="UP000011682"/>
    </source>
</evidence>
<name>S9QHB0_CYSF2</name>
<dbReference type="EMBL" id="ANAH02000011">
    <property type="protein sequence ID" value="EPX60654.1"/>
    <property type="molecule type" value="Genomic_DNA"/>
</dbReference>
<proteinExistence type="predicted"/>
<accession>S9QHB0</accession>